<proteinExistence type="inferred from homology"/>
<evidence type="ECO:0000256" key="2">
    <source>
        <dbReference type="SAM" id="MobiDB-lite"/>
    </source>
</evidence>
<evidence type="ECO:0000259" key="4">
    <source>
        <dbReference type="Pfam" id="PF12849"/>
    </source>
</evidence>
<evidence type="ECO:0000313" key="5">
    <source>
        <dbReference type="EMBL" id="PSC68266.1"/>
    </source>
</evidence>
<evidence type="ECO:0000256" key="1">
    <source>
        <dbReference type="ARBA" id="ARBA00006781"/>
    </source>
</evidence>
<feature type="compositionally biased region" description="Pro residues" evidence="2">
    <location>
        <begin position="396"/>
        <end position="408"/>
    </location>
</feature>
<dbReference type="Pfam" id="PF12849">
    <property type="entry name" value="PBP_like_2"/>
    <property type="match status" value="1"/>
</dbReference>
<dbReference type="OrthoDB" id="511982at2759"/>
<comment type="similarity">
    <text evidence="1">Belongs to the BCP1 family.</text>
</comment>
<feature type="signal peptide" evidence="3">
    <location>
        <begin position="1"/>
        <end position="27"/>
    </location>
</feature>
<protein>
    <submittedName>
        <fullName evidence="5">P21-carboxy-terminal region-binding</fullName>
    </submittedName>
</protein>
<dbReference type="PANTHER" id="PTHR13261">
    <property type="entry name" value="BRCA2 AND CDKN1A INTERACTING PROTEIN"/>
    <property type="match status" value="1"/>
</dbReference>
<dbReference type="EMBL" id="LHPF02000039">
    <property type="protein sequence ID" value="PSC68266.1"/>
    <property type="molecule type" value="Genomic_DNA"/>
</dbReference>
<gene>
    <name evidence="5" type="ORF">C2E20_8138</name>
</gene>
<organism evidence="5 6">
    <name type="scientific">Micractinium conductrix</name>
    <dbReference type="NCBI Taxonomy" id="554055"/>
    <lineage>
        <taxon>Eukaryota</taxon>
        <taxon>Viridiplantae</taxon>
        <taxon>Chlorophyta</taxon>
        <taxon>core chlorophytes</taxon>
        <taxon>Trebouxiophyceae</taxon>
        <taxon>Chlorellales</taxon>
        <taxon>Chlorellaceae</taxon>
        <taxon>Chlorella clade</taxon>
        <taxon>Micractinium</taxon>
    </lineage>
</organism>
<dbReference type="Pfam" id="PF13862">
    <property type="entry name" value="BCCIP"/>
    <property type="match status" value="1"/>
</dbReference>
<dbReference type="Gene3D" id="3.40.190.10">
    <property type="entry name" value="Periplasmic binding protein-like II"/>
    <property type="match status" value="2"/>
</dbReference>
<evidence type="ECO:0000256" key="3">
    <source>
        <dbReference type="SAM" id="SignalP"/>
    </source>
</evidence>
<dbReference type="AlphaFoldDB" id="A0A2P6V2E5"/>
<keyword evidence="6" id="KW-1185">Reference proteome</keyword>
<feature type="chain" id="PRO_5015134065" evidence="3">
    <location>
        <begin position="28"/>
        <end position="996"/>
    </location>
</feature>
<evidence type="ECO:0000313" key="6">
    <source>
        <dbReference type="Proteomes" id="UP000239649"/>
    </source>
</evidence>
<keyword evidence="3" id="KW-0732">Signal</keyword>
<feature type="compositionally biased region" description="Low complexity" evidence="2">
    <location>
        <begin position="684"/>
        <end position="694"/>
    </location>
</feature>
<dbReference type="InterPro" id="IPR024370">
    <property type="entry name" value="PBP_domain"/>
</dbReference>
<sequence length="996" mass="103141">MTGRAVWSCTAPLTLLMVALLASTAAAGPPAPAPEEASVELAINTARVWLTTMEDLSTAVSDLAQAEGQPPAAINSTITRTHSMEPEGYMVAPSNGQVADIAASITGFTAEQLHKGYEEPLVQIPFGWSPSEVFYNLQQVEEPLKLDACAIAGILTESLTSWDDPALAALNPTAQLPAQPITLVYLNLSMPITERLTQYLEQGCPAWPYGVLDNLWEVVEGHSNLVPSTDVEFNWQAVNSTPGAVCIGASMPVGQYVAEYPAAMQFAKLQTAVGGAFVPPDGALNDTAVAELAALAPAVAGPDADWSFVNIRCPSVYPVCYWGLATLAADLTPQGDRGLYIRDTAGFLLTSAGQRIVSQSFELGVPEELLPAALAAWQSIKVAPADGLHTGIPVPEAGPAPTPAPAPAPSAAARAGARASASVVLLSAPAQGAAGHGRALQSGGRAPDAGGRQRRRPAAASGGGSCATLSAAARAPPALRRGVVLEASAVGLESLAVATATAAAAQPAGSAQDLARAPSSDASPLPAHRLNIMSDFKISDETALTLASVAGAAYGLHWFLAPPHAHSTCMSVTQPFDAATGRWFGFMLCMSGAQSLAVAKTPACKAAKKNLLKVAGVGWLAGCCLGLWHVSQGSQKGDAAVPSVLLLGSIAGLCLWRGAAMPKRKQPAEKEAPPSPASSEEEAAPSGSAASEPSTSDDSVSDSEGFPSGGSDSDSESSDDEAGEAFDQVDVDFGFYCPQEKDFHGLRTLLAGYLDGQQWTASDLANAIIAQGSSAGVGSVIKCGEEDDPIGISTVLNLAQHGAATPLQELRTFLLAAAGAHRDRLERAWAAPGTGLVINERLVNSPPELAEPLQESLYGEVEEAAGEELPQEERDQFKLQRFLMVVRAYSDPEEQQAAQQQADGGAGGSKGGKQQQQGKKKKKQRGEAAGSGVVHYLPEAECYQEAAEWSFTFPVADRLVVQDELQPCRCVMLVSKAGVAAARRHLAALMAGAGGQ</sequence>
<feature type="compositionally biased region" description="Acidic residues" evidence="2">
    <location>
        <begin position="713"/>
        <end position="722"/>
    </location>
</feature>
<feature type="compositionally biased region" description="Low complexity" evidence="2">
    <location>
        <begin position="702"/>
        <end position="712"/>
    </location>
</feature>
<name>A0A2P6V2E5_9CHLO</name>
<feature type="region of interest" description="Disordered" evidence="2">
    <location>
        <begin position="434"/>
        <end position="466"/>
    </location>
</feature>
<accession>A0A2P6V2E5</accession>
<feature type="region of interest" description="Disordered" evidence="2">
    <location>
        <begin position="392"/>
        <end position="413"/>
    </location>
</feature>
<feature type="domain" description="PBP" evidence="4">
    <location>
        <begin position="95"/>
        <end position="205"/>
    </location>
</feature>
<dbReference type="SUPFAM" id="SSF53850">
    <property type="entry name" value="Periplasmic binding protein-like II"/>
    <property type="match status" value="1"/>
</dbReference>
<reference evidence="5 6" key="1">
    <citation type="journal article" date="2018" name="Plant J.">
        <title>Genome sequences of Chlorella sorokiniana UTEX 1602 and Micractinium conductrix SAG 241.80: implications to maltose excretion by a green alga.</title>
        <authorList>
            <person name="Arriola M.B."/>
            <person name="Velmurugan N."/>
            <person name="Zhang Y."/>
            <person name="Plunkett M.H."/>
            <person name="Hondzo H."/>
            <person name="Barney B.M."/>
        </authorList>
    </citation>
    <scope>NUCLEOTIDE SEQUENCE [LARGE SCALE GENOMIC DNA]</scope>
    <source>
        <strain evidence="5 6">SAG 241.80</strain>
    </source>
</reference>
<dbReference type="STRING" id="554055.A0A2P6V2E5"/>
<feature type="region of interest" description="Disordered" evidence="2">
    <location>
        <begin position="664"/>
        <end position="722"/>
    </location>
</feature>
<comment type="caution">
    <text evidence="5">The sequence shown here is derived from an EMBL/GenBank/DDBJ whole genome shotgun (WGS) entry which is preliminary data.</text>
</comment>
<dbReference type="PANTHER" id="PTHR13261:SF0">
    <property type="entry name" value="BRCA2 AND CDKN1A-INTERACTING PROTEIN"/>
    <property type="match status" value="1"/>
</dbReference>
<feature type="region of interest" description="Disordered" evidence="2">
    <location>
        <begin position="893"/>
        <end position="930"/>
    </location>
</feature>
<dbReference type="Proteomes" id="UP000239649">
    <property type="component" value="Unassembled WGS sequence"/>
</dbReference>
<dbReference type="InterPro" id="IPR025602">
    <property type="entry name" value="BCP1_family"/>
</dbReference>
<dbReference type="GO" id="GO:0005634">
    <property type="term" value="C:nucleus"/>
    <property type="evidence" value="ECO:0007669"/>
    <property type="project" value="TreeGrafter"/>
</dbReference>